<reference evidence="1 2" key="1">
    <citation type="submission" date="2024-03" db="EMBL/GenBank/DDBJ databases">
        <title>Adaptation during the transition from Ophiocordyceps entomopathogen to insect associate is accompanied by gene loss and intensified selection.</title>
        <authorList>
            <person name="Ward C.M."/>
            <person name="Onetto C.A."/>
            <person name="Borneman A.R."/>
        </authorList>
    </citation>
    <scope>NUCLEOTIDE SEQUENCE [LARGE SCALE GENOMIC DNA]</scope>
    <source>
        <strain evidence="1">AWRI1</strain>
        <tissue evidence="1">Single Adult Female</tissue>
    </source>
</reference>
<dbReference type="AlphaFoldDB" id="A0AAN9XYY1"/>
<name>A0AAN9XYY1_9HEMI</name>
<comment type="caution">
    <text evidence="1">The sequence shown here is derived from an EMBL/GenBank/DDBJ whole genome shotgun (WGS) entry which is preliminary data.</text>
</comment>
<evidence type="ECO:0000313" key="2">
    <source>
        <dbReference type="Proteomes" id="UP001367676"/>
    </source>
</evidence>
<dbReference type="EMBL" id="JBBCAQ010000037">
    <property type="protein sequence ID" value="KAK7573688.1"/>
    <property type="molecule type" value="Genomic_DNA"/>
</dbReference>
<protein>
    <submittedName>
        <fullName evidence="1">Uncharacterized protein</fullName>
    </submittedName>
</protein>
<dbReference type="Proteomes" id="UP001367676">
    <property type="component" value="Unassembled WGS sequence"/>
</dbReference>
<organism evidence="1 2">
    <name type="scientific">Parthenolecanium corni</name>
    <dbReference type="NCBI Taxonomy" id="536013"/>
    <lineage>
        <taxon>Eukaryota</taxon>
        <taxon>Metazoa</taxon>
        <taxon>Ecdysozoa</taxon>
        <taxon>Arthropoda</taxon>
        <taxon>Hexapoda</taxon>
        <taxon>Insecta</taxon>
        <taxon>Pterygota</taxon>
        <taxon>Neoptera</taxon>
        <taxon>Paraneoptera</taxon>
        <taxon>Hemiptera</taxon>
        <taxon>Sternorrhyncha</taxon>
        <taxon>Coccoidea</taxon>
        <taxon>Coccidae</taxon>
        <taxon>Parthenolecanium</taxon>
    </lineage>
</organism>
<gene>
    <name evidence="1" type="ORF">V9T40_010879</name>
</gene>
<keyword evidence="2" id="KW-1185">Reference proteome</keyword>
<proteinExistence type="predicted"/>
<evidence type="ECO:0000313" key="1">
    <source>
        <dbReference type="EMBL" id="KAK7573688.1"/>
    </source>
</evidence>
<accession>A0AAN9XYY1</accession>
<sequence>MITKRHSKKLKCTRAERRLALRSPQVVVEATIHETNLAKMDENIFCIALRLTKITDEDILPKLSTLSLVFDKENAEEIVELPEGKGLII</sequence>